<feature type="chain" id="PRO_5015395689" description="Secreted protein" evidence="1">
    <location>
        <begin position="22"/>
        <end position="66"/>
    </location>
</feature>
<dbReference type="Proteomes" id="UP000245119">
    <property type="component" value="Linkage Group LG8"/>
</dbReference>
<protein>
    <recommendedName>
        <fullName evidence="4">Secreted protein</fullName>
    </recommendedName>
</protein>
<proteinExistence type="predicted"/>
<evidence type="ECO:0000256" key="1">
    <source>
        <dbReference type="SAM" id="SignalP"/>
    </source>
</evidence>
<dbReference type="AlphaFoldDB" id="A0A2T7NYM9"/>
<keyword evidence="1" id="KW-0732">Signal</keyword>
<reference evidence="2 3" key="1">
    <citation type="submission" date="2018-04" db="EMBL/GenBank/DDBJ databases">
        <title>The genome of golden apple snail Pomacea canaliculata provides insight into stress tolerance and invasive adaptation.</title>
        <authorList>
            <person name="Liu C."/>
            <person name="Liu B."/>
            <person name="Ren Y."/>
            <person name="Zhang Y."/>
            <person name="Wang H."/>
            <person name="Li S."/>
            <person name="Jiang F."/>
            <person name="Yin L."/>
            <person name="Zhang G."/>
            <person name="Qian W."/>
            <person name="Fan W."/>
        </authorList>
    </citation>
    <scope>NUCLEOTIDE SEQUENCE [LARGE SCALE GENOMIC DNA]</scope>
    <source>
        <strain evidence="2">SZHN2017</strain>
        <tissue evidence="2">Muscle</tissue>
    </source>
</reference>
<evidence type="ECO:0008006" key="4">
    <source>
        <dbReference type="Google" id="ProtNLM"/>
    </source>
</evidence>
<name>A0A2T7NYM9_POMCA</name>
<evidence type="ECO:0000313" key="2">
    <source>
        <dbReference type="EMBL" id="PVD26264.1"/>
    </source>
</evidence>
<accession>A0A2T7NYM9</accession>
<organism evidence="2 3">
    <name type="scientific">Pomacea canaliculata</name>
    <name type="common">Golden apple snail</name>
    <dbReference type="NCBI Taxonomy" id="400727"/>
    <lineage>
        <taxon>Eukaryota</taxon>
        <taxon>Metazoa</taxon>
        <taxon>Spiralia</taxon>
        <taxon>Lophotrochozoa</taxon>
        <taxon>Mollusca</taxon>
        <taxon>Gastropoda</taxon>
        <taxon>Caenogastropoda</taxon>
        <taxon>Architaenioglossa</taxon>
        <taxon>Ampullarioidea</taxon>
        <taxon>Ampullariidae</taxon>
        <taxon>Pomacea</taxon>
    </lineage>
</organism>
<gene>
    <name evidence="2" type="ORF">C0Q70_13934</name>
</gene>
<comment type="caution">
    <text evidence="2">The sequence shown here is derived from an EMBL/GenBank/DDBJ whole genome shotgun (WGS) entry which is preliminary data.</text>
</comment>
<keyword evidence="3" id="KW-1185">Reference proteome</keyword>
<dbReference type="EMBL" id="PZQS01000008">
    <property type="protein sequence ID" value="PVD26264.1"/>
    <property type="molecule type" value="Genomic_DNA"/>
</dbReference>
<sequence>MILPWVTSLFVGGMHVAVVSGCMPVAMHHQKRLSPEAHDTTSGSWDVKPVAINCSYIGKQLLRSQG</sequence>
<evidence type="ECO:0000313" key="3">
    <source>
        <dbReference type="Proteomes" id="UP000245119"/>
    </source>
</evidence>
<feature type="signal peptide" evidence="1">
    <location>
        <begin position="1"/>
        <end position="21"/>
    </location>
</feature>